<feature type="compositionally biased region" description="Basic residues" evidence="6">
    <location>
        <begin position="59"/>
        <end position="76"/>
    </location>
</feature>
<dbReference type="AlphaFoldDB" id="A0A1G2A9T6"/>
<comment type="caution">
    <text evidence="7">The sequence shown here is derived from an EMBL/GenBank/DDBJ whole genome shotgun (WGS) entry which is preliminary data.</text>
</comment>
<feature type="compositionally biased region" description="Basic and acidic residues" evidence="6">
    <location>
        <begin position="49"/>
        <end position="58"/>
    </location>
</feature>
<dbReference type="PANTHER" id="PTHR10746">
    <property type="entry name" value="50S RIBOSOMAL PROTEIN L4"/>
    <property type="match status" value="1"/>
</dbReference>
<dbReference type="GO" id="GO:0005840">
    <property type="term" value="C:ribosome"/>
    <property type="evidence" value="ECO:0007669"/>
    <property type="project" value="UniProtKB-KW"/>
</dbReference>
<reference evidence="7 8" key="1">
    <citation type="journal article" date="2016" name="Nat. Commun.">
        <title>Thousands of microbial genomes shed light on interconnected biogeochemical processes in an aquifer system.</title>
        <authorList>
            <person name="Anantharaman K."/>
            <person name="Brown C.T."/>
            <person name="Hug L.A."/>
            <person name="Sharon I."/>
            <person name="Castelle C.J."/>
            <person name="Probst A.J."/>
            <person name="Thomas B.C."/>
            <person name="Singh A."/>
            <person name="Wilkins M.J."/>
            <person name="Karaoz U."/>
            <person name="Brodie E.L."/>
            <person name="Williams K.H."/>
            <person name="Hubbard S.S."/>
            <person name="Banfield J.F."/>
        </authorList>
    </citation>
    <scope>NUCLEOTIDE SEQUENCE [LARGE SCALE GENOMIC DNA]</scope>
</reference>
<dbReference type="Pfam" id="PF00573">
    <property type="entry name" value="Ribosomal_L4"/>
    <property type="match status" value="1"/>
</dbReference>
<comment type="subunit">
    <text evidence="5">Part of the 50S ribosomal subunit.</text>
</comment>
<comment type="function">
    <text evidence="5">Forms part of the polypeptide exit tunnel.</text>
</comment>
<evidence type="ECO:0000256" key="6">
    <source>
        <dbReference type="SAM" id="MobiDB-lite"/>
    </source>
</evidence>
<protein>
    <recommendedName>
        <fullName evidence="4 5">Large ribosomal subunit protein uL4</fullName>
    </recommendedName>
</protein>
<sequence>MTISIYNQNAEKTGELEVNPAIFDVKIKTYVMNEAVLSGRSLARENIAHTKDRGEVRGGGKKPWKQKGTGRARHGSIRSPLWKGGGVTFGPRNTTNFAKKINKKVKRQALCMALTERAKDKAIKVLENLSALIDKGKTKNLAELLKRFDINNKHVLISLAKGDEKIIRTIRNLQSVKLTAPNSLNVRDILWGDAILTTVEGIRSMEKTYGTA</sequence>
<dbReference type="EMBL" id="MHJU01000009">
    <property type="protein sequence ID" value="OGY73658.1"/>
    <property type="molecule type" value="Genomic_DNA"/>
</dbReference>
<comment type="similarity">
    <text evidence="1 5">Belongs to the universal ribosomal protein uL4 family.</text>
</comment>
<dbReference type="Gene3D" id="3.40.1370.10">
    <property type="match status" value="1"/>
</dbReference>
<dbReference type="GO" id="GO:0006412">
    <property type="term" value="P:translation"/>
    <property type="evidence" value="ECO:0007669"/>
    <property type="project" value="UniProtKB-UniRule"/>
</dbReference>
<accession>A0A1G2A9T6</accession>
<dbReference type="InterPro" id="IPR023574">
    <property type="entry name" value="Ribosomal_uL4_dom_sf"/>
</dbReference>
<evidence type="ECO:0000256" key="5">
    <source>
        <dbReference type="HAMAP-Rule" id="MF_01328"/>
    </source>
</evidence>
<dbReference type="GO" id="GO:1990904">
    <property type="term" value="C:ribonucleoprotein complex"/>
    <property type="evidence" value="ECO:0007669"/>
    <property type="project" value="UniProtKB-KW"/>
</dbReference>
<dbReference type="InterPro" id="IPR002136">
    <property type="entry name" value="Ribosomal_uL4"/>
</dbReference>
<name>A0A1G2A9T6_9BACT</name>
<keyword evidence="5" id="KW-0699">rRNA-binding</keyword>
<evidence type="ECO:0000256" key="4">
    <source>
        <dbReference type="ARBA" id="ARBA00035244"/>
    </source>
</evidence>
<dbReference type="InterPro" id="IPR013005">
    <property type="entry name" value="Ribosomal_uL4-like"/>
</dbReference>
<comment type="function">
    <text evidence="5">One of the primary rRNA binding proteins, this protein initially binds near the 5'-end of the 23S rRNA. It is important during the early stages of 50S assembly. It makes multiple contacts with different domains of the 23S rRNA in the assembled 50S subunit and ribosome.</text>
</comment>
<dbReference type="HAMAP" id="MF_01328_B">
    <property type="entry name" value="Ribosomal_uL4_B"/>
    <property type="match status" value="1"/>
</dbReference>
<evidence type="ECO:0000256" key="3">
    <source>
        <dbReference type="ARBA" id="ARBA00023274"/>
    </source>
</evidence>
<evidence type="ECO:0000313" key="8">
    <source>
        <dbReference type="Proteomes" id="UP000178315"/>
    </source>
</evidence>
<feature type="region of interest" description="Disordered" evidence="6">
    <location>
        <begin position="49"/>
        <end position="77"/>
    </location>
</feature>
<keyword evidence="3 5" id="KW-0687">Ribonucleoprotein</keyword>
<keyword evidence="5" id="KW-0694">RNA-binding</keyword>
<dbReference type="Proteomes" id="UP000178315">
    <property type="component" value="Unassembled WGS sequence"/>
</dbReference>
<keyword evidence="2 5" id="KW-0689">Ribosomal protein</keyword>
<evidence type="ECO:0000256" key="2">
    <source>
        <dbReference type="ARBA" id="ARBA00022980"/>
    </source>
</evidence>
<evidence type="ECO:0000313" key="7">
    <source>
        <dbReference type="EMBL" id="OGY73658.1"/>
    </source>
</evidence>
<dbReference type="GO" id="GO:0019843">
    <property type="term" value="F:rRNA binding"/>
    <property type="evidence" value="ECO:0007669"/>
    <property type="project" value="UniProtKB-UniRule"/>
</dbReference>
<dbReference type="GO" id="GO:0003735">
    <property type="term" value="F:structural constituent of ribosome"/>
    <property type="evidence" value="ECO:0007669"/>
    <property type="project" value="InterPro"/>
</dbReference>
<dbReference type="NCBIfam" id="TIGR03953">
    <property type="entry name" value="rplD_bact"/>
    <property type="match status" value="1"/>
</dbReference>
<proteinExistence type="inferred from homology"/>
<dbReference type="PANTHER" id="PTHR10746:SF6">
    <property type="entry name" value="LARGE RIBOSOMAL SUBUNIT PROTEIN UL4M"/>
    <property type="match status" value="1"/>
</dbReference>
<organism evidence="7 8">
    <name type="scientific">Candidatus Jacksonbacteria bacterium RIFCSPLOWO2_02_FULL_44_20</name>
    <dbReference type="NCBI Taxonomy" id="1798460"/>
    <lineage>
        <taxon>Bacteria</taxon>
        <taxon>Candidatus Jacksoniibacteriota</taxon>
    </lineage>
</organism>
<gene>
    <name evidence="5" type="primary">rplD</name>
    <name evidence="7" type="ORF">A3H61_00525</name>
</gene>
<dbReference type="SUPFAM" id="SSF52166">
    <property type="entry name" value="Ribosomal protein L4"/>
    <property type="match status" value="1"/>
</dbReference>
<evidence type="ECO:0000256" key="1">
    <source>
        <dbReference type="ARBA" id="ARBA00010528"/>
    </source>
</evidence>